<sequence length="410" mass="45776">MLEGPKFTGIIGMNNNEYDLSQGFYHKLGEGSNMSIESYGSLQTSNGGGSVAMSVDNSSVGSNDSHTRILNHQGLRRVNNNYSVAASNNRGRVSHGLSDDALAQALMDSRYPTLGLENFEEWTIDLGKLNMGEAFAQGAFGKLYKGTYNGEDVAIKILERPENDLEKAQLMEQQFQQEVMMLATLKHTNIVRFIGGCRKPMVWCIVTEYAKGGSVRQFLTKRQNRQVPLKLAIKQALDVARGMAYVHGLGLIHRDLKSDNLLIFADKSIKIADFGVARIEVQTEGMTPETGTYRWMAPEMIQHRPYTQKVDVYSFGIVLWELITGMLPFQNMTAVQAAFAVVNKGVRPIIPNDCLPVLSEIMTRCWDANPDVRPPFAEVVRMLENAETEIMTTVRKARFRCCMAQPMTAE</sequence>
<dbReference type="Gene3D" id="3.30.200.20">
    <property type="entry name" value="Phosphorylase Kinase, domain 1"/>
    <property type="match status" value="1"/>
</dbReference>
<organism evidence="2 3">
    <name type="scientific">Vitis vinifera</name>
    <name type="common">Grape</name>
    <dbReference type="NCBI Taxonomy" id="29760"/>
    <lineage>
        <taxon>Eukaryota</taxon>
        <taxon>Viridiplantae</taxon>
        <taxon>Streptophyta</taxon>
        <taxon>Embryophyta</taxon>
        <taxon>Tracheophyta</taxon>
        <taxon>Spermatophyta</taxon>
        <taxon>Magnoliopsida</taxon>
        <taxon>eudicotyledons</taxon>
        <taxon>Gunneridae</taxon>
        <taxon>Pentapetalae</taxon>
        <taxon>rosids</taxon>
        <taxon>Vitales</taxon>
        <taxon>Vitaceae</taxon>
        <taxon>Viteae</taxon>
        <taxon>Vitis</taxon>
    </lineage>
</organism>
<dbReference type="InterPro" id="IPR000719">
    <property type="entry name" value="Prot_kinase_dom"/>
</dbReference>
<dbReference type="EMBL" id="CP126658">
    <property type="protein sequence ID" value="WJZ98512.1"/>
    <property type="molecule type" value="Genomic_DNA"/>
</dbReference>
<reference evidence="2 3" key="1">
    <citation type="journal article" date="2023" name="Hortic Res">
        <title>The complete reference genome for grapevine (Vitis vinifera L.) genetics and breeding.</title>
        <authorList>
            <person name="Shi X."/>
            <person name="Cao S."/>
            <person name="Wang X."/>
            <person name="Huang S."/>
            <person name="Wang Y."/>
            <person name="Liu Z."/>
            <person name="Liu W."/>
            <person name="Leng X."/>
            <person name="Peng Y."/>
            <person name="Wang N."/>
            <person name="Wang Y."/>
            <person name="Ma Z."/>
            <person name="Xu X."/>
            <person name="Zhang F."/>
            <person name="Xue H."/>
            <person name="Zhong H."/>
            <person name="Wang Y."/>
            <person name="Zhang K."/>
            <person name="Velt A."/>
            <person name="Avia K."/>
            <person name="Holtgrawe D."/>
            <person name="Grimplet J."/>
            <person name="Matus J.T."/>
            <person name="Ware D."/>
            <person name="Wu X."/>
            <person name="Wang H."/>
            <person name="Liu C."/>
            <person name="Fang Y."/>
            <person name="Rustenholz C."/>
            <person name="Cheng Z."/>
            <person name="Xiao H."/>
            <person name="Zhou Y."/>
        </authorList>
    </citation>
    <scope>NUCLEOTIDE SEQUENCE [LARGE SCALE GENOMIC DNA]</scope>
    <source>
        <strain evidence="3">cv. Pinot noir / PN40024</strain>
        <tissue evidence="2">Leaf</tissue>
    </source>
</reference>
<dbReference type="PANTHER" id="PTHR23257:SF930">
    <property type="entry name" value="SERINE_THREONINE-PROTEIN KINASE STY13"/>
    <property type="match status" value="1"/>
</dbReference>
<dbReference type="Gene3D" id="1.10.510.10">
    <property type="entry name" value="Transferase(Phosphotransferase) domain 1"/>
    <property type="match status" value="1"/>
</dbReference>
<keyword evidence="3" id="KW-1185">Reference proteome</keyword>
<dbReference type="CDD" id="cd13999">
    <property type="entry name" value="STKc_MAP3K-like"/>
    <property type="match status" value="1"/>
</dbReference>
<dbReference type="InterPro" id="IPR050167">
    <property type="entry name" value="Ser_Thr_protein_kinase"/>
</dbReference>
<dbReference type="PROSITE" id="PS50011">
    <property type="entry name" value="PROTEIN_KINASE_DOM"/>
    <property type="match status" value="1"/>
</dbReference>
<dbReference type="SMART" id="SM00220">
    <property type="entry name" value="S_TKc"/>
    <property type="match status" value="1"/>
</dbReference>
<evidence type="ECO:0000313" key="3">
    <source>
        <dbReference type="Proteomes" id="UP001227230"/>
    </source>
</evidence>
<dbReference type="PROSITE" id="PS00108">
    <property type="entry name" value="PROTEIN_KINASE_ST"/>
    <property type="match status" value="1"/>
</dbReference>
<dbReference type="Proteomes" id="UP001227230">
    <property type="component" value="Chromosome 11"/>
</dbReference>
<proteinExistence type="predicted"/>
<gene>
    <name evidence="2" type="ORF">VitviT2T_017028</name>
</gene>
<name>A0ABY9CV62_VITVI</name>
<dbReference type="Pfam" id="PF07714">
    <property type="entry name" value="PK_Tyr_Ser-Thr"/>
    <property type="match status" value="1"/>
</dbReference>
<dbReference type="InterPro" id="IPR011009">
    <property type="entry name" value="Kinase-like_dom_sf"/>
</dbReference>
<dbReference type="InterPro" id="IPR001245">
    <property type="entry name" value="Ser-Thr/Tyr_kinase_cat_dom"/>
</dbReference>
<dbReference type="SUPFAM" id="SSF56112">
    <property type="entry name" value="Protein kinase-like (PK-like)"/>
    <property type="match status" value="1"/>
</dbReference>
<dbReference type="PANTHER" id="PTHR23257">
    <property type="entry name" value="SERINE-THREONINE PROTEIN KINASE"/>
    <property type="match status" value="1"/>
</dbReference>
<dbReference type="PRINTS" id="PR00109">
    <property type="entry name" value="TYRKINASE"/>
</dbReference>
<evidence type="ECO:0000259" key="1">
    <source>
        <dbReference type="PROSITE" id="PS50011"/>
    </source>
</evidence>
<protein>
    <recommendedName>
        <fullName evidence="1">Protein kinase domain-containing protein</fullName>
    </recommendedName>
</protein>
<accession>A0ABY9CV62</accession>
<dbReference type="InterPro" id="IPR008271">
    <property type="entry name" value="Ser/Thr_kinase_AS"/>
</dbReference>
<evidence type="ECO:0000313" key="2">
    <source>
        <dbReference type="EMBL" id="WJZ98512.1"/>
    </source>
</evidence>
<feature type="domain" description="Protein kinase" evidence="1">
    <location>
        <begin position="129"/>
        <end position="391"/>
    </location>
</feature>